<feature type="chain" id="PRO_5004579558" evidence="1">
    <location>
        <begin position="25"/>
        <end position="333"/>
    </location>
</feature>
<dbReference type="Proteomes" id="UP000053780">
    <property type="component" value="Unassembled WGS sequence"/>
</dbReference>
<evidence type="ECO:0000256" key="1">
    <source>
        <dbReference type="SAM" id="SignalP"/>
    </source>
</evidence>
<reference evidence="2 3" key="1">
    <citation type="journal article" date="2013" name="BMC Genomics">
        <title>Genome sequencing and comparative genomics of honey bee microsporidia, Nosema apis reveal novel insights into host-parasite interactions.</title>
        <authorList>
            <person name="Chen Yp."/>
            <person name="Pettis J.S."/>
            <person name="Zhao Y."/>
            <person name="Liu X."/>
            <person name="Tallon L.J."/>
            <person name="Sadzewicz L.D."/>
            <person name="Li R."/>
            <person name="Zheng H."/>
            <person name="Huang S."/>
            <person name="Zhang X."/>
            <person name="Hamilton M.C."/>
            <person name="Pernal S.F."/>
            <person name="Melathopoulos A.P."/>
            <person name="Yan X."/>
            <person name="Evans J.D."/>
        </authorList>
    </citation>
    <scope>NUCLEOTIDE SEQUENCE [LARGE SCALE GENOMIC DNA]</scope>
    <source>
        <strain evidence="2 3">BRL 01</strain>
    </source>
</reference>
<dbReference type="AlphaFoldDB" id="T0KZP0"/>
<gene>
    <name evidence="2" type="ORF">NAPIS_ORF01667</name>
</gene>
<protein>
    <submittedName>
        <fullName evidence="2">Uncharacterized protein</fullName>
    </submittedName>
</protein>
<organism evidence="2 3">
    <name type="scientific">Vairimorpha apis BRL 01</name>
    <dbReference type="NCBI Taxonomy" id="1037528"/>
    <lineage>
        <taxon>Eukaryota</taxon>
        <taxon>Fungi</taxon>
        <taxon>Fungi incertae sedis</taxon>
        <taxon>Microsporidia</taxon>
        <taxon>Nosematidae</taxon>
        <taxon>Vairimorpha</taxon>
    </lineage>
</organism>
<keyword evidence="1" id="KW-0732">Signal</keyword>
<dbReference type="EMBL" id="KE647238">
    <property type="protein sequence ID" value="EQB60762.1"/>
    <property type="molecule type" value="Genomic_DNA"/>
</dbReference>
<proteinExistence type="predicted"/>
<feature type="signal peptide" evidence="1">
    <location>
        <begin position="1"/>
        <end position="24"/>
    </location>
</feature>
<keyword evidence="3" id="KW-1185">Reference proteome</keyword>
<evidence type="ECO:0000313" key="2">
    <source>
        <dbReference type="EMBL" id="EQB60762.1"/>
    </source>
</evidence>
<dbReference type="HOGENOM" id="CLU_839619_0_0_1"/>
<name>T0KZP0_9MICR</name>
<sequence length="333" mass="38340">MKNSHEFEVIVFFFSLVFLTFLRSNEDGSNRENNEPITYKEFTNLICNMENKINNSFDKKLRDSDFKIAELIKNETARIEKENYESIKKCINDEIKKDINLGDKSTSSNISFQLQCLIDIFDKRSKCANCKGCKNNDICFHHLLLIFISLLNEKDKVELQKSLSIFNQMNNRFFRQSNMCNMYGLQPDLNSFMNPLYQNMYNLNQPNDLFSSCFGMQYNKFGLNIGNKDLLYNLLLNSVFGIYNSEAGSCDSKKQLHHVTTNYGPSVQTKNPTLINDPKCSDQNNFPTSCPNLNPVNFSVYSPNVPSNTCNNYGPCPPTFEAPKKPTKTCERN</sequence>
<accession>T0KZP0</accession>
<evidence type="ECO:0000313" key="3">
    <source>
        <dbReference type="Proteomes" id="UP000053780"/>
    </source>
</evidence>
<dbReference type="VEuPathDB" id="MicrosporidiaDB:NAPIS_ORF01667"/>